<feature type="domain" description="Signal transduction histidine kinase internal region" evidence="2">
    <location>
        <begin position="155"/>
        <end position="233"/>
    </location>
</feature>
<keyword evidence="3" id="KW-0808">Transferase</keyword>
<comment type="caution">
    <text evidence="3">The sequence shown here is derived from an EMBL/GenBank/DDBJ whole genome shotgun (WGS) entry which is preliminary data.</text>
</comment>
<evidence type="ECO:0000313" key="4">
    <source>
        <dbReference type="Proteomes" id="UP000263098"/>
    </source>
</evidence>
<keyword evidence="1" id="KW-0472">Membrane</keyword>
<dbReference type="GO" id="GO:0000155">
    <property type="term" value="F:phosphorelay sensor kinase activity"/>
    <property type="evidence" value="ECO:0007669"/>
    <property type="project" value="InterPro"/>
</dbReference>
<dbReference type="Pfam" id="PF06580">
    <property type="entry name" value="His_kinase"/>
    <property type="match status" value="1"/>
</dbReference>
<dbReference type="GO" id="GO:0016020">
    <property type="term" value="C:membrane"/>
    <property type="evidence" value="ECO:0007669"/>
    <property type="project" value="InterPro"/>
</dbReference>
<proteinExistence type="predicted"/>
<dbReference type="AlphaFoldDB" id="A0A3D2SBK7"/>
<reference evidence="3 4" key="1">
    <citation type="journal article" date="2018" name="Nat. Biotechnol.">
        <title>A standardized bacterial taxonomy based on genome phylogeny substantially revises the tree of life.</title>
        <authorList>
            <person name="Parks D.H."/>
            <person name="Chuvochina M."/>
            <person name="Waite D.W."/>
            <person name="Rinke C."/>
            <person name="Skarshewski A."/>
            <person name="Chaumeil P.A."/>
            <person name="Hugenholtz P."/>
        </authorList>
    </citation>
    <scope>NUCLEOTIDE SEQUENCE [LARGE SCALE GENOMIC DNA]</scope>
    <source>
        <strain evidence="3">UBA9667</strain>
    </source>
</reference>
<dbReference type="PANTHER" id="PTHR34220">
    <property type="entry name" value="SENSOR HISTIDINE KINASE YPDA"/>
    <property type="match status" value="1"/>
</dbReference>
<feature type="transmembrane region" description="Helical" evidence="1">
    <location>
        <begin position="40"/>
        <end position="57"/>
    </location>
</feature>
<keyword evidence="3" id="KW-0418">Kinase</keyword>
<dbReference type="EMBL" id="DPVG01000010">
    <property type="protein sequence ID" value="HCK23239.1"/>
    <property type="molecule type" value="Genomic_DNA"/>
</dbReference>
<accession>A0A3D2SBK7</accession>
<keyword evidence="1" id="KW-1133">Transmembrane helix</keyword>
<evidence type="ECO:0000256" key="1">
    <source>
        <dbReference type="SAM" id="Phobius"/>
    </source>
</evidence>
<feature type="transmembrane region" description="Helical" evidence="1">
    <location>
        <begin position="78"/>
        <end position="105"/>
    </location>
</feature>
<gene>
    <name evidence="3" type="ORF">DHW31_00385</name>
</gene>
<dbReference type="InterPro" id="IPR036890">
    <property type="entry name" value="HATPase_C_sf"/>
</dbReference>
<evidence type="ECO:0000259" key="2">
    <source>
        <dbReference type="Pfam" id="PF06580"/>
    </source>
</evidence>
<evidence type="ECO:0000313" key="3">
    <source>
        <dbReference type="EMBL" id="HCK23239.1"/>
    </source>
</evidence>
<protein>
    <submittedName>
        <fullName evidence="3">Sensor histidine kinase</fullName>
    </submittedName>
</protein>
<dbReference type="Proteomes" id="UP000263098">
    <property type="component" value="Unassembled WGS sequence"/>
</dbReference>
<feature type="transmembrane region" description="Helical" evidence="1">
    <location>
        <begin position="111"/>
        <end position="129"/>
    </location>
</feature>
<dbReference type="PANTHER" id="PTHR34220:SF7">
    <property type="entry name" value="SENSOR HISTIDINE KINASE YPDA"/>
    <property type="match status" value="1"/>
</dbReference>
<keyword evidence="1" id="KW-0812">Transmembrane</keyword>
<feature type="transmembrane region" description="Helical" evidence="1">
    <location>
        <begin position="7"/>
        <end position="25"/>
    </location>
</feature>
<organism evidence="3 4">
    <name type="scientific">Bacteroides graminisolvens</name>
    <dbReference type="NCBI Taxonomy" id="477666"/>
    <lineage>
        <taxon>Bacteria</taxon>
        <taxon>Pseudomonadati</taxon>
        <taxon>Bacteroidota</taxon>
        <taxon>Bacteroidia</taxon>
        <taxon>Bacteroidales</taxon>
        <taxon>Bacteroidaceae</taxon>
        <taxon>Bacteroides</taxon>
    </lineage>
</organism>
<dbReference type="Gene3D" id="3.30.565.10">
    <property type="entry name" value="Histidine kinase-like ATPase, C-terminal domain"/>
    <property type="match status" value="1"/>
</dbReference>
<name>A0A3D2SBK7_9BACE</name>
<dbReference type="InterPro" id="IPR050640">
    <property type="entry name" value="Bact_2-comp_sensor_kinase"/>
</dbReference>
<dbReference type="InterPro" id="IPR010559">
    <property type="entry name" value="Sig_transdc_His_kin_internal"/>
</dbReference>
<sequence length="338" mass="39809">MKKVMRWLSPLILGVVMFNFIRLVTDLPRNDDFWANSKMQHLQALGVSIFFCYVLDYRIRITIAKKLSQPKPFIFKEYLTLTVGLCVVLNLVLFIGSLTGILYMGNGINDYIIANVIYIPLFLLYYAIIRNDMIAARYHEQTLQLEKTKVGQLDMELKFLKSQYHPHFLFNALNTIYFQTEASNTQARTSIELLSELLRYQLYDIQKTVTLKQEMNYTQAYIRFQQMRMSERLRLTQFYDEGMDNQEIHPLLFQPLIENAFKYVSGEYWINFRFELSGNELTFRVGNSLSWKGRPTKTKQGIGIENLKRRLNLLYPARYQLTITPADDVFTAELKIKL</sequence>